<evidence type="ECO:0000313" key="3">
    <source>
        <dbReference type="Proteomes" id="UP001218188"/>
    </source>
</evidence>
<accession>A0AAD6T4N2</accession>
<keyword evidence="1" id="KW-0472">Membrane</keyword>
<evidence type="ECO:0000256" key="1">
    <source>
        <dbReference type="SAM" id="Phobius"/>
    </source>
</evidence>
<proteinExistence type="predicted"/>
<comment type="caution">
    <text evidence="2">The sequence shown here is derived from an EMBL/GenBank/DDBJ whole genome shotgun (WGS) entry which is preliminary data.</text>
</comment>
<gene>
    <name evidence="2" type="ORF">C8F04DRAFT_1179419</name>
</gene>
<sequence length="516" mass="57706">MAQTDEMYGVCAGRGRRHTVRRVVSAQDGGADGRREWCLRKLAAQAHGWANGPAHDGGADTSLAERCLRKMAAQTLVESLLYLLTLNVLSRKFSIVQLARRTPGLARLVDKFTIQISLQSMIAPNATGTPPQATKKKMRAPRPNNLNPSLARWWLGWYRSTGRLYGVSLRLQAAYAPRQRLTRRGEGTGARTSSSRDNIPPFPLFYDGHDDARDQPARLRLSTLGVHSFLLPRPSSFVLITTTAIPFADRPPSMPSTTGTVLALLLAPIVGLALVALRFGRPPRTMSIKHLGRWIRVCYLRILVCRLFYAHPPTLDQIRLLDPLARVAALAEFPDSYANDGCGATYVAAVVKDDTLGAYLSGHVTAADFLAQVRVKVGEAGYLPRRQQGYRHCNSRQTHLWLFCFYPDKRKAAEKMCHFSFLADAPRAPLDCSCGKTHTEYWWLRDLGSFAEVEERVRVILAHLGQPDLVRQDLRDVWLLSLLGFLSAFLLITNIARRPSMNYARKIRVNSKWVPS</sequence>
<evidence type="ECO:0000313" key="2">
    <source>
        <dbReference type="EMBL" id="KAJ7038741.1"/>
    </source>
</evidence>
<keyword evidence="1" id="KW-1133">Transmembrane helix</keyword>
<keyword evidence="3" id="KW-1185">Reference proteome</keyword>
<organism evidence="2 3">
    <name type="scientific">Mycena alexandri</name>
    <dbReference type="NCBI Taxonomy" id="1745969"/>
    <lineage>
        <taxon>Eukaryota</taxon>
        <taxon>Fungi</taxon>
        <taxon>Dikarya</taxon>
        <taxon>Basidiomycota</taxon>
        <taxon>Agaricomycotina</taxon>
        <taxon>Agaricomycetes</taxon>
        <taxon>Agaricomycetidae</taxon>
        <taxon>Agaricales</taxon>
        <taxon>Marasmiineae</taxon>
        <taxon>Mycenaceae</taxon>
        <taxon>Mycena</taxon>
    </lineage>
</organism>
<feature type="transmembrane region" description="Helical" evidence="1">
    <location>
        <begin position="477"/>
        <end position="496"/>
    </location>
</feature>
<protein>
    <submittedName>
        <fullName evidence="2">Uncharacterized protein</fullName>
    </submittedName>
</protein>
<name>A0AAD6T4N2_9AGAR</name>
<dbReference type="Proteomes" id="UP001218188">
    <property type="component" value="Unassembled WGS sequence"/>
</dbReference>
<feature type="transmembrane region" description="Helical" evidence="1">
    <location>
        <begin position="260"/>
        <end position="279"/>
    </location>
</feature>
<dbReference type="AlphaFoldDB" id="A0AAD6T4N2"/>
<dbReference type="EMBL" id="JARJCM010000030">
    <property type="protein sequence ID" value="KAJ7038741.1"/>
    <property type="molecule type" value="Genomic_DNA"/>
</dbReference>
<reference evidence="2" key="1">
    <citation type="submission" date="2023-03" db="EMBL/GenBank/DDBJ databases">
        <title>Massive genome expansion in bonnet fungi (Mycena s.s.) driven by repeated elements and novel gene families across ecological guilds.</title>
        <authorList>
            <consortium name="Lawrence Berkeley National Laboratory"/>
            <person name="Harder C.B."/>
            <person name="Miyauchi S."/>
            <person name="Viragh M."/>
            <person name="Kuo A."/>
            <person name="Thoen E."/>
            <person name="Andreopoulos B."/>
            <person name="Lu D."/>
            <person name="Skrede I."/>
            <person name="Drula E."/>
            <person name="Henrissat B."/>
            <person name="Morin E."/>
            <person name="Kohler A."/>
            <person name="Barry K."/>
            <person name="LaButti K."/>
            <person name="Morin E."/>
            <person name="Salamov A."/>
            <person name="Lipzen A."/>
            <person name="Mereny Z."/>
            <person name="Hegedus B."/>
            <person name="Baldrian P."/>
            <person name="Stursova M."/>
            <person name="Weitz H."/>
            <person name="Taylor A."/>
            <person name="Grigoriev I.V."/>
            <person name="Nagy L.G."/>
            <person name="Martin F."/>
            <person name="Kauserud H."/>
        </authorList>
    </citation>
    <scope>NUCLEOTIDE SEQUENCE</scope>
    <source>
        <strain evidence="2">CBHHK200</strain>
    </source>
</reference>
<keyword evidence="1" id="KW-0812">Transmembrane</keyword>